<evidence type="ECO:0000256" key="7">
    <source>
        <dbReference type="ARBA" id="ARBA00023237"/>
    </source>
</evidence>
<evidence type="ECO:0000313" key="11">
    <source>
        <dbReference type="EMBL" id="MFD0977595.1"/>
    </source>
</evidence>
<dbReference type="SUPFAM" id="SSF49464">
    <property type="entry name" value="Carboxypeptidase regulatory domain-like"/>
    <property type="match status" value="1"/>
</dbReference>
<evidence type="ECO:0000256" key="8">
    <source>
        <dbReference type="PROSITE-ProRule" id="PRU01360"/>
    </source>
</evidence>
<comment type="similarity">
    <text evidence="8">Belongs to the TonB-dependent receptor family.</text>
</comment>
<organism evidence="11 12">
    <name type="scientific">Salinimicrobium gaetbulicola</name>
    <dbReference type="NCBI Taxonomy" id="999702"/>
    <lineage>
        <taxon>Bacteria</taxon>
        <taxon>Pseudomonadati</taxon>
        <taxon>Bacteroidota</taxon>
        <taxon>Flavobacteriia</taxon>
        <taxon>Flavobacteriales</taxon>
        <taxon>Flavobacteriaceae</taxon>
        <taxon>Salinimicrobium</taxon>
    </lineage>
</organism>
<evidence type="ECO:0000256" key="5">
    <source>
        <dbReference type="ARBA" id="ARBA00022729"/>
    </source>
</evidence>
<comment type="subcellular location">
    <subcellularLocation>
        <location evidence="1 8">Cell outer membrane</location>
        <topology evidence="1 8">Multi-pass membrane protein</topology>
    </subcellularLocation>
</comment>
<dbReference type="EMBL" id="JBHTJP010000035">
    <property type="protein sequence ID" value="MFD0977595.1"/>
    <property type="molecule type" value="Genomic_DNA"/>
</dbReference>
<keyword evidence="3 8" id="KW-1134">Transmembrane beta strand</keyword>
<feature type="signal peptide" evidence="9">
    <location>
        <begin position="1"/>
        <end position="19"/>
    </location>
</feature>
<dbReference type="PANTHER" id="PTHR30069:SF29">
    <property type="entry name" value="HEMOGLOBIN AND HEMOGLOBIN-HAPTOGLOBIN-BINDING PROTEIN 1-RELATED"/>
    <property type="match status" value="1"/>
</dbReference>
<dbReference type="InterPro" id="IPR008969">
    <property type="entry name" value="CarboxyPept-like_regulatory"/>
</dbReference>
<evidence type="ECO:0000256" key="4">
    <source>
        <dbReference type="ARBA" id="ARBA00022692"/>
    </source>
</evidence>
<gene>
    <name evidence="11" type="ORF">ACFQ1G_12395</name>
</gene>
<dbReference type="Proteomes" id="UP001597100">
    <property type="component" value="Unassembled WGS sequence"/>
</dbReference>
<evidence type="ECO:0000256" key="2">
    <source>
        <dbReference type="ARBA" id="ARBA00022448"/>
    </source>
</evidence>
<evidence type="ECO:0000256" key="6">
    <source>
        <dbReference type="ARBA" id="ARBA00023136"/>
    </source>
</evidence>
<dbReference type="Pfam" id="PF07715">
    <property type="entry name" value="Plug"/>
    <property type="match status" value="1"/>
</dbReference>
<dbReference type="PROSITE" id="PS52016">
    <property type="entry name" value="TONB_DEPENDENT_REC_3"/>
    <property type="match status" value="1"/>
</dbReference>
<dbReference type="SUPFAM" id="SSF56935">
    <property type="entry name" value="Porins"/>
    <property type="match status" value="1"/>
</dbReference>
<dbReference type="InterPro" id="IPR036942">
    <property type="entry name" value="Beta-barrel_TonB_sf"/>
</dbReference>
<evidence type="ECO:0000256" key="9">
    <source>
        <dbReference type="SAM" id="SignalP"/>
    </source>
</evidence>
<dbReference type="RefSeq" id="WP_380740006.1">
    <property type="nucleotide sequence ID" value="NZ_JBHTJP010000035.1"/>
</dbReference>
<comment type="caution">
    <text evidence="11">The sequence shown here is derived from an EMBL/GenBank/DDBJ whole genome shotgun (WGS) entry which is preliminary data.</text>
</comment>
<dbReference type="Gene3D" id="2.40.170.20">
    <property type="entry name" value="TonB-dependent receptor, beta-barrel domain"/>
    <property type="match status" value="1"/>
</dbReference>
<feature type="chain" id="PRO_5047265798" evidence="9">
    <location>
        <begin position="20"/>
        <end position="914"/>
    </location>
</feature>
<keyword evidence="12" id="KW-1185">Reference proteome</keyword>
<evidence type="ECO:0000256" key="3">
    <source>
        <dbReference type="ARBA" id="ARBA00022452"/>
    </source>
</evidence>
<evidence type="ECO:0000313" key="12">
    <source>
        <dbReference type="Proteomes" id="UP001597100"/>
    </source>
</evidence>
<dbReference type="Pfam" id="PF13715">
    <property type="entry name" value="CarbopepD_reg_2"/>
    <property type="match status" value="1"/>
</dbReference>
<keyword evidence="4 8" id="KW-0812">Transmembrane</keyword>
<proteinExistence type="inferred from homology"/>
<name>A0ABW3II90_9FLAO</name>
<keyword evidence="6 8" id="KW-0472">Membrane</keyword>
<reference evidence="12" key="1">
    <citation type="journal article" date="2019" name="Int. J. Syst. Evol. Microbiol.">
        <title>The Global Catalogue of Microorganisms (GCM) 10K type strain sequencing project: providing services to taxonomists for standard genome sequencing and annotation.</title>
        <authorList>
            <consortium name="The Broad Institute Genomics Platform"/>
            <consortium name="The Broad Institute Genome Sequencing Center for Infectious Disease"/>
            <person name="Wu L."/>
            <person name="Ma J."/>
        </authorList>
    </citation>
    <scope>NUCLEOTIDE SEQUENCE [LARGE SCALE GENOMIC DNA]</scope>
    <source>
        <strain evidence="12">CCUG 60898</strain>
    </source>
</reference>
<keyword evidence="5 9" id="KW-0732">Signal</keyword>
<feature type="domain" description="TonB-dependent receptor plug" evidence="10">
    <location>
        <begin position="254"/>
        <end position="348"/>
    </location>
</feature>
<dbReference type="Gene3D" id="2.60.40.1120">
    <property type="entry name" value="Carboxypeptidase-like, regulatory domain"/>
    <property type="match status" value="1"/>
</dbReference>
<dbReference type="InterPro" id="IPR039426">
    <property type="entry name" value="TonB-dep_rcpt-like"/>
</dbReference>
<keyword evidence="2 8" id="KW-0813">Transport</keyword>
<sequence length="914" mass="103983">MRKFILCFFLIFLFSKGVAQKQTGIEISYHNKDLKEVFQLISQKTGFKFYYLKDWLPEKAFSATYSNQTIDHILQQLLKDTVLNYYILDEKIIITQNSLVFDEFFLKDTTSVTQSFPSEGDKKPIFYNENTFDEEIITYKIGKEDNSSRKDFFELSGKVMNRENGFPLNNVAVIVEGEDKGTYTNIDGTYSISLGAGSHLITAKSLGNDVLTKRVIIYNDGSLNFQLKENFMELSEVVVDMKSDRNIKDAFTGVSQIDVQSIKTMPLVLGERDLLKAATTLPGISKAGEGALGFNIRGGREDQNLILLDQGIIYNPNHFFGIFSAINPFTTGGIEIYKGNIPARYGGRLSSVFDIRTKKGNTQELAGEGSIGPVTGNLALEIPIKKDKSSLILSGRATYSDWILKSLDEKSLSNSEASFYDVLANYTHQIDEKSDVSVTGYYSSDKFSITSDSLYSYQNRMFSGTYSRKLNEDLESSINVSNSDYAFDIRYESQFSDNFLNSFRINDTKLRLDFEHDISSAHNLNYGMSTKLYVIEPGKLEPLGQESSIEAKYLNKEKGIESGIYFSDEYNMSEDLLLNAGLRFSMFNVLGPDLVNHYATGEPKTDNSVIATSSFDNNEFIKTYSGLEYRFAARYKFADDFSLKGGYNSMMQYIHTLSNNTLVSPTDIYKLSDTHIKPQKAQQFSLGLFKNFNDNQYEISLEGYFKLTDNLIDFKTGAALFLNEFIETETIPGNGQSYGGEFLLKKNSGDLNGWLSYTYSRSFIKLDSEFQSRRVNMGEFFPSNFDKPHDFSAVLNYKITKRFSFSANFLYQTGRPVTYPIGKYEYNNSEYVVYSDRNKFRIPDYYRLDLSFNAEGNHKIEKLAHSFWSISIYNVLGRNNPFSVYFVTKDGQIEAYQSSIFAVPVPTITYNFKF</sequence>
<protein>
    <submittedName>
        <fullName evidence="11">Carboxypeptidase-like regulatory domain-containing protein</fullName>
    </submittedName>
</protein>
<dbReference type="InterPro" id="IPR012910">
    <property type="entry name" value="Plug_dom"/>
</dbReference>
<keyword evidence="7 8" id="KW-0998">Cell outer membrane</keyword>
<dbReference type="Gene3D" id="2.170.130.10">
    <property type="entry name" value="TonB-dependent receptor, plug domain"/>
    <property type="match status" value="1"/>
</dbReference>
<accession>A0ABW3II90</accession>
<dbReference type="PANTHER" id="PTHR30069">
    <property type="entry name" value="TONB-DEPENDENT OUTER MEMBRANE RECEPTOR"/>
    <property type="match status" value="1"/>
</dbReference>
<evidence type="ECO:0000259" key="10">
    <source>
        <dbReference type="Pfam" id="PF07715"/>
    </source>
</evidence>
<evidence type="ECO:0000256" key="1">
    <source>
        <dbReference type="ARBA" id="ARBA00004571"/>
    </source>
</evidence>
<dbReference type="Gene3D" id="3.55.50.30">
    <property type="match status" value="1"/>
</dbReference>
<dbReference type="InterPro" id="IPR037066">
    <property type="entry name" value="Plug_dom_sf"/>
</dbReference>